<evidence type="ECO:0000256" key="1">
    <source>
        <dbReference type="ARBA" id="ARBA00022553"/>
    </source>
</evidence>
<dbReference type="GO" id="GO:0003676">
    <property type="term" value="F:nucleic acid binding"/>
    <property type="evidence" value="ECO:0007669"/>
    <property type="project" value="UniProtKB-UniRule"/>
</dbReference>
<accession>A0A9Q0J493</accession>
<gene>
    <name evidence="4" type="ORF">Tsubulata_011647</name>
</gene>
<name>A0A9Q0J493_9ROSI</name>
<feature type="domain" description="R3H" evidence="3">
    <location>
        <begin position="23"/>
        <end position="90"/>
    </location>
</feature>
<dbReference type="Proteomes" id="UP001141552">
    <property type="component" value="Unassembled WGS sequence"/>
</dbReference>
<protein>
    <recommendedName>
        <fullName evidence="3">R3H domain-containing protein</fullName>
    </recommendedName>
</protein>
<proteinExistence type="predicted"/>
<dbReference type="SMART" id="SM00393">
    <property type="entry name" value="R3H"/>
    <property type="match status" value="2"/>
</dbReference>
<dbReference type="AlphaFoldDB" id="A0A9Q0J493"/>
<dbReference type="CDD" id="cd02642">
    <property type="entry name" value="R3H_encore_like"/>
    <property type="match status" value="2"/>
</dbReference>
<keyword evidence="1" id="KW-0597">Phosphoprotein</keyword>
<dbReference type="PANTHER" id="PTHR15672:SF25">
    <property type="entry name" value="OS01G0100600 PROTEIN"/>
    <property type="match status" value="1"/>
</dbReference>
<dbReference type="InterPro" id="IPR036867">
    <property type="entry name" value="R3H_dom_sf"/>
</dbReference>
<keyword evidence="5" id="KW-1185">Reference proteome</keyword>
<dbReference type="InterPro" id="IPR051937">
    <property type="entry name" value="R3H_domain_containing"/>
</dbReference>
<dbReference type="OrthoDB" id="278430at2759"/>
<dbReference type="Gene3D" id="3.30.1370.50">
    <property type="entry name" value="R3H-like domain"/>
    <property type="match status" value="2"/>
</dbReference>
<dbReference type="EMBL" id="JAKUCV010006336">
    <property type="protein sequence ID" value="KAJ4827773.1"/>
    <property type="molecule type" value="Genomic_DNA"/>
</dbReference>
<evidence type="ECO:0000259" key="3">
    <source>
        <dbReference type="PROSITE" id="PS51061"/>
    </source>
</evidence>
<comment type="caution">
    <text evidence="4">The sequence shown here is derived from an EMBL/GenBank/DDBJ whole genome shotgun (WGS) entry which is preliminary data.</text>
</comment>
<sequence length="537" mass="59478">MSITQFAMVEELAQLVKDNLQCKHMVLSMEDALLNFLHTHPTTSLDAVLEMEPMDPYTRLLMHRLADIFGFAHISVGEGESRHLVLERCPETSIPSILVSDMLLQDDVPQPTSSPHLLLRKKDAAPVLLTNLPSQHTLEEREAAYLAARQRIFSLDGGEMGEHAKQRPRSVPVVARRMIAHALGQKSHPENPDNSVWFSSPASYCVSFSFVPIIHQTTMSITQFAMVEELAQLVKDNLQCKHMVLSMEDALLNFLHTHPTTSLDAVLEMEPMDPYTRLLMHRLADIFGFAHISVGEGESRHLVLERCPETSIPSILVSDMLLQDDVPQPISSPHLLLRKKDAAPVLLTNSPSQHTLEEREAAYLAARQRIFSLDGGEMGEHAKQRPRSVPVVARRMIAHALGQKSHPENPDNVARSSKGYEVQTKEKDTNPISGLETSEGTSFEPCKCSNSHCRAEGDNHKGGSSSCCQKVSPREPVEKNYISTSGPHNSKGRNALKKEFSKEDQIGAAKRLFSHALGLQSSKGGFLTKSGEAKQLA</sequence>
<dbReference type="PANTHER" id="PTHR15672">
    <property type="entry name" value="CAMP-REGULATED PHOSPHOPROTEIN 21 RELATED R3H DOMAIN CONTAINING PROTEIN"/>
    <property type="match status" value="1"/>
</dbReference>
<feature type="compositionally biased region" description="Polar residues" evidence="2">
    <location>
        <begin position="430"/>
        <end position="441"/>
    </location>
</feature>
<dbReference type="Pfam" id="PF12752">
    <property type="entry name" value="SUZ"/>
    <property type="match status" value="2"/>
</dbReference>
<dbReference type="SUPFAM" id="SSF82708">
    <property type="entry name" value="R3H domain"/>
    <property type="match status" value="2"/>
</dbReference>
<dbReference type="Pfam" id="PF01424">
    <property type="entry name" value="R3H"/>
    <property type="match status" value="2"/>
</dbReference>
<evidence type="ECO:0000313" key="5">
    <source>
        <dbReference type="Proteomes" id="UP001141552"/>
    </source>
</evidence>
<evidence type="ECO:0000256" key="2">
    <source>
        <dbReference type="SAM" id="MobiDB-lite"/>
    </source>
</evidence>
<reference evidence="4" key="2">
    <citation type="journal article" date="2023" name="Plants (Basel)">
        <title>Annotation of the Turnera subulata (Passifloraceae) Draft Genome Reveals the S-Locus Evolved after the Divergence of Turneroideae from Passifloroideae in a Stepwise Manner.</title>
        <authorList>
            <person name="Henning P.M."/>
            <person name="Roalson E.H."/>
            <person name="Mir W."/>
            <person name="McCubbin A.G."/>
            <person name="Shore J.S."/>
        </authorList>
    </citation>
    <scope>NUCLEOTIDE SEQUENCE</scope>
    <source>
        <strain evidence="4">F60SS</strain>
    </source>
</reference>
<evidence type="ECO:0000313" key="4">
    <source>
        <dbReference type="EMBL" id="KAJ4827773.1"/>
    </source>
</evidence>
<dbReference type="PROSITE" id="PS51061">
    <property type="entry name" value="R3H"/>
    <property type="match status" value="2"/>
</dbReference>
<organism evidence="4 5">
    <name type="scientific">Turnera subulata</name>
    <dbReference type="NCBI Taxonomy" id="218843"/>
    <lineage>
        <taxon>Eukaryota</taxon>
        <taxon>Viridiplantae</taxon>
        <taxon>Streptophyta</taxon>
        <taxon>Embryophyta</taxon>
        <taxon>Tracheophyta</taxon>
        <taxon>Spermatophyta</taxon>
        <taxon>Magnoliopsida</taxon>
        <taxon>eudicotyledons</taxon>
        <taxon>Gunneridae</taxon>
        <taxon>Pentapetalae</taxon>
        <taxon>rosids</taxon>
        <taxon>fabids</taxon>
        <taxon>Malpighiales</taxon>
        <taxon>Passifloraceae</taxon>
        <taxon>Turnera</taxon>
    </lineage>
</organism>
<feature type="region of interest" description="Disordered" evidence="2">
    <location>
        <begin position="479"/>
        <end position="500"/>
    </location>
</feature>
<reference evidence="4" key="1">
    <citation type="submission" date="2022-02" db="EMBL/GenBank/DDBJ databases">
        <authorList>
            <person name="Henning P.M."/>
            <person name="McCubbin A.G."/>
            <person name="Shore J.S."/>
        </authorList>
    </citation>
    <scope>NUCLEOTIDE SEQUENCE</scope>
    <source>
        <strain evidence="4">F60SS</strain>
        <tissue evidence="4">Leaves</tissue>
    </source>
</reference>
<dbReference type="InterPro" id="IPR024771">
    <property type="entry name" value="SUZ"/>
</dbReference>
<dbReference type="InterPro" id="IPR001374">
    <property type="entry name" value="R3H_dom"/>
</dbReference>
<feature type="domain" description="R3H" evidence="3">
    <location>
        <begin position="241"/>
        <end position="308"/>
    </location>
</feature>
<feature type="region of interest" description="Disordered" evidence="2">
    <location>
        <begin position="400"/>
        <end position="442"/>
    </location>
</feature>